<dbReference type="GO" id="GO:0004386">
    <property type="term" value="F:helicase activity"/>
    <property type="evidence" value="ECO:0007669"/>
    <property type="project" value="UniProtKB-KW"/>
</dbReference>
<organism evidence="2 3">
    <name type="scientific">Ferviditalea candida</name>
    <dbReference type="NCBI Taxonomy" id="3108399"/>
    <lineage>
        <taxon>Bacteria</taxon>
        <taxon>Bacillati</taxon>
        <taxon>Bacillota</taxon>
        <taxon>Bacilli</taxon>
        <taxon>Bacillales</taxon>
        <taxon>Paenibacillaceae</taxon>
        <taxon>Ferviditalea</taxon>
    </lineage>
</organism>
<keyword evidence="2" id="KW-0378">Hydrolase</keyword>
<reference evidence="2" key="1">
    <citation type="submission" date="2023-12" db="EMBL/GenBank/DDBJ databases">
        <title>Fervidustalea candida gen. nov., sp. nov., a novel member of the family Paenibacillaceae isolated from a geothermal area.</title>
        <authorList>
            <person name="Li W.-J."/>
            <person name="Jiao J.-Y."/>
            <person name="Chen Y."/>
        </authorList>
    </citation>
    <scope>NUCLEOTIDE SEQUENCE</scope>
    <source>
        <strain evidence="2">SYSU GA230002</strain>
    </source>
</reference>
<dbReference type="Pfam" id="PF13625">
    <property type="entry name" value="Helicase_C_3"/>
    <property type="match status" value="1"/>
</dbReference>
<keyword evidence="2" id="KW-0547">Nucleotide-binding</keyword>
<keyword evidence="2" id="KW-0067">ATP-binding</keyword>
<evidence type="ECO:0000313" key="3">
    <source>
        <dbReference type="Proteomes" id="UP001310386"/>
    </source>
</evidence>
<protein>
    <submittedName>
        <fullName evidence="2">Helicase-associated domain-containing protein</fullName>
    </submittedName>
</protein>
<evidence type="ECO:0000259" key="1">
    <source>
        <dbReference type="Pfam" id="PF13625"/>
    </source>
</evidence>
<comment type="caution">
    <text evidence="2">The sequence shown here is derived from an EMBL/GenBank/DDBJ whole genome shotgun (WGS) entry which is preliminary data.</text>
</comment>
<dbReference type="RefSeq" id="WP_371753365.1">
    <property type="nucleotide sequence ID" value="NZ_JAYJLD010000006.1"/>
</dbReference>
<sequence length="665" mass="76125">MNYTDILLKMPKQAQYSLPADYAEASAKIGKAYASLYHLERKTLDIIIQRLGILPFEWSQLRKASADDLTEAECKVGLARLRSRGIVFAYKKTWGERFFFIPYDLYPFWHMQALPDLYTDGWEEASDGVEVACSKPHQLADSLFLLLAYIARHQPPLNRNGSIHKRHMQQMEERLNLHAEVLDRLEVGHSGSETCSSSFAVVFDILLRYGLIANEGDRLGIRLPELAAWLSRSRSETEEELLQLWYQTRMPKNLLVQHATIAMQKAPVDRWISLKRFAERLLLPDMRSLGQFDPISAAAAIKGQWLEPLAEAGFIDIGCRCGEDWHFRWRVGPQSVFSAAVQDEGETEGETKAFFRQEDGQFYVQPDFELVIPPPVSYRIRWELESMADLVQTGSFWQYTLSKESVMRALEDGRDGKQLLDFLERHAKYGIPDNVREVLQHWSSRHSEVRLLTITLLRCKDSSAAEAIAADSGMVAHILERIGELDFIVRSERLDHLQKALEQSGYMSRRDKTGKAAKEPKAAFPSFIRHEPGCGDDSELLCPQPFWKAHGFVPAAYPVIPYDLDISVPKLDEVYPQLRDIPAMWLKDLRRYHASTARELLEKAIAWGAYVKIVTGEQQLTLLPKRLEDRMQTWSVIGLFNREEIRLTASECGEMQLILPGINDQ</sequence>
<dbReference type="EMBL" id="JAYJLD010000006">
    <property type="protein sequence ID" value="MEB3101259.1"/>
    <property type="molecule type" value="Genomic_DNA"/>
</dbReference>
<keyword evidence="3" id="KW-1185">Reference proteome</keyword>
<evidence type="ECO:0000313" key="2">
    <source>
        <dbReference type="EMBL" id="MEB3101259.1"/>
    </source>
</evidence>
<gene>
    <name evidence="2" type="ORF">VF724_06225</name>
</gene>
<accession>A0ABU5ZFI0</accession>
<keyword evidence="2" id="KW-0347">Helicase</keyword>
<name>A0ABU5ZFI0_9BACL</name>
<dbReference type="Proteomes" id="UP001310386">
    <property type="component" value="Unassembled WGS sequence"/>
</dbReference>
<proteinExistence type="predicted"/>
<feature type="domain" description="Helicase XPB/Ssl2 N-terminal" evidence="1">
    <location>
        <begin position="363"/>
        <end position="482"/>
    </location>
</feature>
<dbReference type="InterPro" id="IPR032830">
    <property type="entry name" value="XPB/Ssl2_N"/>
</dbReference>